<dbReference type="RefSeq" id="WP_052257994.1">
    <property type="nucleotide sequence ID" value="NZ_CP142381.1"/>
</dbReference>
<dbReference type="Proteomes" id="UP000711178">
    <property type="component" value="Unassembled WGS sequence"/>
</dbReference>
<dbReference type="EMBL" id="JAHDTB010000004">
    <property type="protein sequence ID" value="MBW8287270.1"/>
    <property type="molecule type" value="Genomic_DNA"/>
</dbReference>
<organism evidence="3 4">
    <name type="scientific">Chromobacterium subtsugae</name>
    <dbReference type="NCBI Taxonomy" id="251747"/>
    <lineage>
        <taxon>Bacteria</taxon>
        <taxon>Pseudomonadati</taxon>
        <taxon>Pseudomonadota</taxon>
        <taxon>Betaproteobacteria</taxon>
        <taxon>Neisseriales</taxon>
        <taxon>Chromobacteriaceae</taxon>
        <taxon>Chromobacterium</taxon>
    </lineage>
</organism>
<proteinExistence type="predicted"/>
<keyword evidence="4" id="KW-1185">Reference proteome</keyword>
<reference evidence="3 4" key="1">
    <citation type="submission" date="2021-05" db="EMBL/GenBank/DDBJ databases">
        <title>Draft Whole Genome Sequencing Of Biosensor Chromobacterium violaceum Strain CV026 Reveals A Regulatory RNA In Chromobacterium violaceum Phenotype Regulatory Network.</title>
        <authorList>
            <person name="Hong K.W."/>
            <person name="Chan K.G."/>
            <person name="Chang C.-Y."/>
        </authorList>
    </citation>
    <scope>NUCLEOTIDE SEQUENCE [LARGE SCALE GENOMIC DNA]</scope>
    <source>
        <strain evidence="3 4">ATCC 31532</strain>
    </source>
</reference>
<dbReference type="Pfam" id="PF00561">
    <property type="entry name" value="Abhydrolase_1"/>
    <property type="match status" value="1"/>
</dbReference>
<evidence type="ECO:0000313" key="3">
    <source>
        <dbReference type="EMBL" id="MBW8287270.1"/>
    </source>
</evidence>
<dbReference type="InterPro" id="IPR000073">
    <property type="entry name" value="AB_hydrolase_1"/>
</dbReference>
<protein>
    <submittedName>
        <fullName evidence="3">Alpha/beta hydrolase</fullName>
    </submittedName>
</protein>
<dbReference type="InterPro" id="IPR029058">
    <property type="entry name" value="AB_hydrolase_fold"/>
</dbReference>
<dbReference type="PRINTS" id="PR00111">
    <property type="entry name" value="ABHYDROLASE"/>
</dbReference>
<gene>
    <name evidence="3" type="ORF">KIF53_06475</name>
</gene>
<evidence type="ECO:0000256" key="1">
    <source>
        <dbReference type="ARBA" id="ARBA00022801"/>
    </source>
</evidence>
<dbReference type="GO" id="GO:0016787">
    <property type="term" value="F:hydrolase activity"/>
    <property type="evidence" value="ECO:0007669"/>
    <property type="project" value="UniProtKB-KW"/>
</dbReference>
<accession>A0ABS7FB27</accession>
<dbReference type="GeneID" id="89686826"/>
<dbReference type="PANTHER" id="PTHR43798">
    <property type="entry name" value="MONOACYLGLYCEROL LIPASE"/>
    <property type="match status" value="1"/>
</dbReference>
<evidence type="ECO:0000259" key="2">
    <source>
        <dbReference type="Pfam" id="PF00561"/>
    </source>
</evidence>
<dbReference type="SUPFAM" id="SSF53474">
    <property type="entry name" value="alpha/beta-Hydrolases"/>
    <property type="match status" value="1"/>
</dbReference>
<dbReference type="Gene3D" id="3.40.50.1820">
    <property type="entry name" value="alpha/beta hydrolase"/>
    <property type="match status" value="1"/>
</dbReference>
<dbReference type="InterPro" id="IPR050266">
    <property type="entry name" value="AB_hydrolase_sf"/>
</dbReference>
<name>A0ABS7FB27_9NEIS</name>
<dbReference type="PANTHER" id="PTHR43798:SF31">
    <property type="entry name" value="AB HYDROLASE SUPERFAMILY PROTEIN YCLE"/>
    <property type="match status" value="1"/>
</dbReference>
<sequence length="259" mass="27683">MSITIQAAGASVNYTCSGVGRPLVLLHGTSVDAQGNFGQVAERFADHCQVVMPNYGGCGGSTLPDGELTLDILVEQVAAVIRHAADEPVDLLGDSLGAVVAAAVAARHPDRVRRLILVAGWADSGDARHQMVFEGWRRLLAADAELCNRYAFALAVSPAALTRFGGDSIDALLRQPMPPDTARRVELGLRIDIRQAARTIAAPTLVVACRQDYLVPPYQTRGLHQLIPGSRCVEIDSGHAAFLERPDELVALVREFCLA</sequence>
<comment type="caution">
    <text evidence="3">The sequence shown here is derived from an EMBL/GenBank/DDBJ whole genome shotgun (WGS) entry which is preliminary data.</text>
</comment>
<keyword evidence="1 3" id="KW-0378">Hydrolase</keyword>
<evidence type="ECO:0000313" key="4">
    <source>
        <dbReference type="Proteomes" id="UP000711178"/>
    </source>
</evidence>
<feature type="domain" description="AB hydrolase-1" evidence="2">
    <location>
        <begin position="22"/>
        <end position="246"/>
    </location>
</feature>